<evidence type="ECO:0000256" key="1">
    <source>
        <dbReference type="RuleBase" id="RU003513"/>
    </source>
</evidence>
<organism evidence="3 4">
    <name type="scientific">Blastococcus aggregatus</name>
    <dbReference type="NCBI Taxonomy" id="38502"/>
    <lineage>
        <taxon>Bacteria</taxon>
        <taxon>Bacillati</taxon>
        <taxon>Actinomycetota</taxon>
        <taxon>Actinomycetes</taxon>
        <taxon>Geodermatophilales</taxon>
        <taxon>Geodermatophilaceae</taxon>
        <taxon>Blastococcus</taxon>
    </lineage>
</organism>
<evidence type="ECO:0000313" key="3">
    <source>
        <dbReference type="EMBL" id="SOC48980.1"/>
    </source>
</evidence>
<dbReference type="InterPro" id="IPR029767">
    <property type="entry name" value="WecB-like"/>
</dbReference>
<dbReference type="SUPFAM" id="SSF53756">
    <property type="entry name" value="UDP-Glycosyltransferase/glycogen phosphorylase"/>
    <property type="match status" value="1"/>
</dbReference>
<sequence>MIVFVYGTTAEAIKLAPVARRLADQGVDYEQWLTLQQSDTVLRALPGLGLPAPDHVLANGRGGKPLAGPADVVVWLGQILAWVVRSGWSARRRLRSGGGRSVLVVHGDTMTSVVGAVLAKLLGADCAHVEAGLRSGNWRHPFPEELDRRIVGRLADVHYAPSDAAAAVLAGRRGVVPTGANTVVDAVLDRAPSARPSETDPYGLVLLHRFEFLTAAGLTDRTLAALQQHAPHRMVLVADDQARHVLGSRLDALPPELFTVLDKVPHAEFTDLLAGASFVVTDSGGVQEEAALLGVPTLVHRKETERQDGLGENAELSGWDVDVLQRFLRSHAERRRPPQTLRISPSDIVVKDLMTREYH</sequence>
<dbReference type="Gene3D" id="3.40.50.2000">
    <property type="entry name" value="Glycogen Phosphorylase B"/>
    <property type="match status" value="2"/>
</dbReference>
<dbReference type="InterPro" id="IPR003331">
    <property type="entry name" value="UDP_GlcNAc_Epimerase_2_dom"/>
</dbReference>
<name>A0A285V4I5_9ACTN</name>
<dbReference type="PANTHER" id="PTHR43174:SF1">
    <property type="entry name" value="UDP-N-ACETYLGLUCOSAMINE 2-EPIMERASE"/>
    <property type="match status" value="1"/>
</dbReference>
<feature type="domain" description="UDP-N-acetylglucosamine 2-epimerase" evidence="2">
    <location>
        <begin position="102"/>
        <end position="313"/>
    </location>
</feature>
<evidence type="ECO:0000259" key="2">
    <source>
        <dbReference type="Pfam" id="PF02350"/>
    </source>
</evidence>
<gene>
    <name evidence="3" type="ORF">SAMN05660748_1694</name>
</gene>
<dbReference type="AlphaFoldDB" id="A0A285V4I5"/>
<dbReference type="OrthoDB" id="9803238at2"/>
<comment type="similarity">
    <text evidence="1">Belongs to the UDP-N-acetylglucosamine 2-epimerase family.</text>
</comment>
<protein>
    <submittedName>
        <fullName evidence="3">UDP-N-acetylglucosamine 2-epimerase (Non-hydrolysing)</fullName>
    </submittedName>
</protein>
<dbReference type="EMBL" id="OBQI01000002">
    <property type="protein sequence ID" value="SOC48980.1"/>
    <property type="molecule type" value="Genomic_DNA"/>
</dbReference>
<keyword evidence="1" id="KW-0413">Isomerase</keyword>
<dbReference type="RefSeq" id="WP_097194547.1">
    <property type="nucleotide sequence ID" value="NZ_OBQI01000002.1"/>
</dbReference>
<accession>A0A285V4I5</accession>
<evidence type="ECO:0000313" key="4">
    <source>
        <dbReference type="Proteomes" id="UP000219435"/>
    </source>
</evidence>
<dbReference type="Pfam" id="PF02350">
    <property type="entry name" value="Epimerase_2"/>
    <property type="match status" value="1"/>
</dbReference>
<dbReference type="GO" id="GO:0016853">
    <property type="term" value="F:isomerase activity"/>
    <property type="evidence" value="ECO:0007669"/>
    <property type="project" value="UniProtKB-KW"/>
</dbReference>
<dbReference type="Proteomes" id="UP000219435">
    <property type="component" value="Unassembled WGS sequence"/>
</dbReference>
<proteinExistence type="inferred from homology"/>
<dbReference type="PANTHER" id="PTHR43174">
    <property type="entry name" value="UDP-N-ACETYLGLUCOSAMINE 2-EPIMERASE"/>
    <property type="match status" value="1"/>
</dbReference>
<keyword evidence="4" id="KW-1185">Reference proteome</keyword>
<reference evidence="4" key="1">
    <citation type="submission" date="2017-08" db="EMBL/GenBank/DDBJ databases">
        <authorList>
            <person name="Varghese N."/>
            <person name="Submissions S."/>
        </authorList>
    </citation>
    <scope>NUCLEOTIDE SEQUENCE [LARGE SCALE GENOMIC DNA]</scope>
    <source>
        <strain evidence="4">DSM 4725</strain>
    </source>
</reference>